<dbReference type="Pfam" id="PF00024">
    <property type="entry name" value="PAN_1"/>
    <property type="match status" value="1"/>
</dbReference>
<evidence type="ECO:0000256" key="1">
    <source>
        <dbReference type="SAM" id="Coils"/>
    </source>
</evidence>
<evidence type="ECO:0000313" key="5">
    <source>
        <dbReference type="Proteomes" id="UP000604046"/>
    </source>
</evidence>
<dbReference type="InterPro" id="IPR003609">
    <property type="entry name" value="Pan_app"/>
</dbReference>
<feature type="coiled-coil region" evidence="1">
    <location>
        <begin position="283"/>
        <end position="314"/>
    </location>
</feature>
<comment type="caution">
    <text evidence="4">The sequence shown here is derived from an EMBL/GenBank/DDBJ whole genome shotgun (WGS) entry which is preliminary data.</text>
</comment>
<evidence type="ECO:0000256" key="2">
    <source>
        <dbReference type="SAM" id="MobiDB-lite"/>
    </source>
</evidence>
<protein>
    <submittedName>
        <fullName evidence="4">SpoVK protein</fullName>
    </submittedName>
</protein>
<feature type="region of interest" description="Disordered" evidence="2">
    <location>
        <begin position="316"/>
        <end position="339"/>
    </location>
</feature>
<gene>
    <name evidence="4" type="primary">spoVK</name>
    <name evidence="4" type="ORF">SNAT2548_LOCUS25380</name>
</gene>
<feature type="compositionally biased region" description="Gly residues" evidence="2">
    <location>
        <begin position="318"/>
        <end position="328"/>
    </location>
</feature>
<sequence length="526" mass="57632">MEPSATLSVTGIRAWSAQYSTRTAFHGNLSNETESEEMMEDDYPFPCVLGKFNDTACSEALGCSWGTVVTGKATDENLIDGLQTYNSWEECQQRCCQDQDCRAASYDSETKICKKHIEYQDHTLTDSSTGLYAPIASRAPPMDGYALFKGQLEWQGLQVAAFPGRAGDTDNCYTTVIGGLCDSEGDSQILIGVYSARGKYTVKNATTLDGSPGAKRKIDKEDLSLDAIRAAIKEELRSERRELKMEILGEVRSEVRSQMGDTARILQELQALHAAQSQTIHRIDQAQQQQQTATDEISQEQERLKERLTLLEGKFGQLNGGTLGGGTSGSSSGEEERRQPALIMGGWPEDTPASETLHNAQNTASQLRLDIDMGGAFVPGIRRGYAIIPIRPKDDESEEQHRQRIQNALQKVRNANLILGAKADGGHQKLWLALSQSPQRRAKAKLAGKAKRLALEHGGDPRRVEAEFATGTVWLNGVKIASATASAPPNTTTAGAGWIHLQEVARLLREEPATVQSTWERIRQGL</sequence>
<evidence type="ECO:0000313" key="4">
    <source>
        <dbReference type="EMBL" id="CAE7458359.1"/>
    </source>
</evidence>
<keyword evidence="5" id="KW-1185">Reference proteome</keyword>
<organism evidence="4 5">
    <name type="scientific">Symbiodinium natans</name>
    <dbReference type="NCBI Taxonomy" id="878477"/>
    <lineage>
        <taxon>Eukaryota</taxon>
        <taxon>Sar</taxon>
        <taxon>Alveolata</taxon>
        <taxon>Dinophyceae</taxon>
        <taxon>Suessiales</taxon>
        <taxon>Symbiodiniaceae</taxon>
        <taxon>Symbiodinium</taxon>
    </lineage>
</organism>
<dbReference type="SUPFAM" id="SSF57414">
    <property type="entry name" value="Hairpin loop containing domain-like"/>
    <property type="match status" value="1"/>
</dbReference>
<accession>A0A812S255</accession>
<dbReference type="EMBL" id="CAJNDS010002391">
    <property type="protein sequence ID" value="CAE7458359.1"/>
    <property type="molecule type" value="Genomic_DNA"/>
</dbReference>
<evidence type="ECO:0000259" key="3">
    <source>
        <dbReference type="Pfam" id="PF00024"/>
    </source>
</evidence>
<dbReference type="Proteomes" id="UP000604046">
    <property type="component" value="Unassembled WGS sequence"/>
</dbReference>
<reference evidence="4" key="1">
    <citation type="submission" date="2021-02" db="EMBL/GenBank/DDBJ databases">
        <authorList>
            <person name="Dougan E. K."/>
            <person name="Rhodes N."/>
            <person name="Thang M."/>
            <person name="Chan C."/>
        </authorList>
    </citation>
    <scope>NUCLEOTIDE SEQUENCE</scope>
</reference>
<proteinExistence type="predicted"/>
<name>A0A812S255_9DINO</name>
<feature type="domain" description="Apple" evidence="3">
    <location>
        <begin position="84"/>
        <end position="116"/>
    </location>
</feature>
<keyword evidence="1" id="KW-0175">Coiled coil</keyword>
<dbReference type="AlphaFoldDB" id="A0A812S255"/>